<evidence type="ECO:0000256" key="2">
    <source>
        <dbReference type="ARBA" id="ARBA00001946"/>
    </source>
</evidence>
<comment type="subcellular location">
    <subcellularLocation>
        <location evidence="3 9">Cytoplasm</location>
    </subcellularLocation>
</comment>
<comment type="similarity">
    <text evidence="4 9">Belongs to the SurE nucleotidase family.</text>
</comment>
<evidence type="ECO:0000259" key="10">
    <source>
        <dbReference type="Pfam" id="PF01975"/>
    </source>
</evidence>
<accession>A0A8J2YS46</accession>
<gene>
    <name evidence="9 11" type="primary">surE</name>
    <name evidence="11" type="ORF">GCM10011611_19330</name>
</gene>
<keyword evidence="12" id="KW-1185">Reference proteome</keyword>
<dbReference type="NCBIfam" id="TIGR00087">
    <property type="entry name" value="surE"/>
    <property type="match status" value="1"/>
</dbReference>
<dbReference type="InterPro" id="IPR002828">
    <property type="entry name" value="SurE-like_Pase/nucleotidase"/>
</dbReference>
<feature type="binding site" evidence="9">
    <location>
        <position position="19"/>
    </location>
    <ligand>
        <name>a divalent metal cation</name>
        <dbReference type="ChEBI" id="CHEBI:60240"/>
    </ligand>
</feature>
<comment type="catalytic activity">
    <reaction evidence="1 9">
        <text>a ribonucleoside 5'-phosphate + H2O = a ribonucleoside + phosphate</text>
        <dbReference type="Rhea" id="RHEA:12484"/>
        <dbReference type="ChEBI" id="CHEBI:15377"/>
        <dbReference type="ChEBI" id="CHEBI:18254"/>
        <dbReference type="ChEBI" id="CHEBI:43474"/>
        <dbReference type="ChEBI" id="CHEBI:58043"/>
        <dbReference type="EC" id="3.1.3.5"/>
    </reaction>
</comment>
<dbReference type="Pfam" id="PF01975">
    <property type="entry name" value="SurE"/>
    <property type="match status" value="1"/>
</dbReference>
<feature type="binding site" evidence="9">
    <location>
        <position position="103"/>
    </location>
    <ligand>
        <name>a divalent metal cation</name>
        <dbReference type="ChEBI" id="CHEBI:60240"/>
    </ligand>
</feature>
<dbReference type="AlphaFoldDB" id="A0A8J2YS46"/>
<dbReference type="RefSeq" id="WP_189045005.1">
    <property type="nucleotide sequence ID" value="NZ_BMJQ01000004.1"/>
</dbReference>
<protein>
    <recommendedName>
        <fullName evidence="9">5'-nucleotidase SurE</fullName>
        <ecNumber evidence="9">3.1.3.5</ecNumber>
    </recommendedName>
    <alternativeName>
        <fullName evidence="9">Nucleoside 5'-monophosphate phosphohydrolase</fullName>
    </alternativeName>
</protein>
<organism evidence="11 12">
    <name type="scientific">Aliidongia dinghuensis</name>
    <dbReference type="NCBI Taxonomy" id="1867774"/>
    <lineage>
        <taxon>Bacteria</taxon>
        <taxon>Pseudomonadati</taxon>
        <taxon>Pseudomonadota</taxon>
        <taxon>Alphaproteobacteria</taxon>
        <taxon>Rhodospirillales</taxon>
        <taxon>Dongiaceae</taxon>
        <taxon>Aliidongia</taxon>
    </lineage>
</organism>
<dbReference type="InterPro" id="IPR036523">
    <property type="entry name" value="SurE-like_sf"/>
</dbReference>
<comment type="function">
    <text evidence="9">Nucleotidase that shows phosphatase activity on nucleoside 5'-monophosphates.</text>
</comment>
<evidence type="ECO:0000256" key="1">
    <source>
        <dbReference type="ARBA" id="ARBA00000815"/>
    </source>
</evidence>
<feature type="domain" description="Survival protein SurE-like phosphatase/nucleotidase" evidence="10">
    <location>
        <begin position="13"/>
        <end position="195"/>
    </location>
</feature>
<keyword evidence="6 9" id="KW-0479">Metal-binding</keyword>
<comment type="caution">
    <text evidence="11">The sequence shown here is derived from an EMBL/GenBank/DDBJ whole genome shotgun (WGS) entry which is preliminary data.</text>
</comment>
<dbReference type="PANTHER" id="PTHR30457:SF12">
    <property type="entry name" value="5'_3'-NUCLEOTIDASE SURE"/>
    <property type="match status" value="1"/>
</dbReference>
<dbReference type="PANTHER" id="PTHR30457">
    <property type="entry name" value="5'-NUCLEOTIDASE SURE"/>
    <property type="match status" value="1"/>
</dbReference>
<dbReference type="FunFam" id="3.40.1210.10:FF:000001">
    <property type="entry name" value="5'/3'-nucleotidase SurE"/>
    <property type="match status" value="1"/>
</dbReference>
<dbReference type="GO" id="GO:0004309">
    <property type="term" value="F:exopolyphosphatase activity"/>
    <property type="evidence" value="ECO:0007669"/>
    <property type="project" value="TreeGrafter"/>
</dbReference>
<dbReference type="GO" id="GO:0008253">
    <property type="term" value="F:5'-nucleotidase activity"/>
    <property type="evidence" value="ECO:0007669"/>
    <property type="project" value="UniProtKB-UniRule"/>
</dbReference>
<dbReference type="Gene3D" id="3.40.1210.10">
    <property type="entry name" value="Survival protein SurE-like phosphatase/nucleotidase"/>
    <property type="match status" value="1"/>
</dbReference>
<name>A0A8J2YS46_9PROT</name>
<feature type="binding site" evidence="9">
    <location>
        <position position="18"/>
    </location>
    <ligand>
        <name>a divalent metal cation</name>
        <dbReference type="ChEBI" id="CHEBI:60240"/>
    </ligand>
</feature>
<evidence type="ECO:0000256" key="8">
    <source>
        <dbReference type="ARBA" id="ARBA00022801"/>
    </source>
</evidence>
<evidence type="ECO:0000256" key="7">
    <source>
        <dbReference type="ARBA" id="ARBA00022741"/>
    </source>
</evidence>
<dbReference type="EC" id="3.1.3.5" evidence="9"/>
<evidence type="ECO:0000313" key="11">
    <source>
        <dbReference type="EMBL" id="GGF13730.1"/>
    </source>
</evidence>
<proteinExistence type="inferred from homology"/>
<keyword evidence="5 9" id="KW-0963">Cytoplasm</keyword>
<evidence type="ECO:0000313" key="12">
    <source>
        <dbReference type="Proteomes" id="UP000646365"/>
    </source>
</evidence>
<keyword evidence="8 9" id="KW-0378">Hydrolase</keyword>
<reference evidence="11" key="1">
    <citation type="journal article" date="2014" name="Int. J. Syst. Evol. Microbiol.">
        <title>Complete genome sequence of Corynebacterium casei LMG S-19264T (=DSM 44701T), isolated from a smear-ripened cheese.</title>
        <authorList>
            <consortium name="US DOE Joint Genome Institute (JGI-PGF)"/>
            <person name="Walter F."/>
            <person name="Albersmeier A."/>
            <person name="Kalinowski J."/>
            <person name="Ruckert C."/>
        </authorList>
    </citation>
    <scope>NUCLEOTIDE SEQUENCE</scope>
    <source>
        <strain evidence="11">CGMCC 1.15725</strain>
    </source>
</reference>
<dbReference type="GO" id="GO:0005737">
    <property type="term" value="C:cytoplasm"/>
    <property type="evidence" value="ECO:0007669"/>
    <property type="project" value="UniProtKB-SubCell"/>
</dbReference>
<dbReference type="NCBIfam" id="NF001490">
    <property type="entry name" value="PRK00346.1-4"/>
    <property type="match status" value="1"/>
</dbReference>
<dbReference type="InterPro" id="IPR030048">
    <property type="entry name" value="SurE"/>
</dbReference>
<feature type="binding site" evidence="9">
    <location>
        <position position="50"/>
    </location>
    <ligand>
        <name>a divalent metal cation</name>
        <dbReference type="ChEBI" id="CHEBI:60240"/>
    </ligand>
</feature>
<reference evidence="11" key="2">
    <citation type="submission" date="2020-09" db="EMBL/GenBank/DDBJ databases">
        <authorList>
            <person name="Sun Q."/>
            <person name="Zhou Y."/>
        </authorList>
    </citation>
    <scope>NUCLEOTIDE SEQUENCE</scope>
    <source>
        <strain evidence="11">CGMCC 1.15725</strain>
    </source>
</reference>
<sequence>MSSMPIDLAKARILLSNDDGIDAPGLKVLERIARALSRDVWIVAPEREQSGAGHSLTLRQPLRIRRLGPKRFAVDGTPTDCVLLAVNEIMKDHRPTLLLSGVNHGGNMGEDITYSGTVAAAMEGTLIEVRSIACSLATVNGQKPIWDAAAAHLPEVIRALAAAPWPPNTLVNVNVPNLPPDEIRGVKATAQGQRKLGGNIVGATDPRGRPYYWIGPNRDEDAEKPGTDIWAVAQGYVAVTPAFLDLTHRAALASLGELFP</sequence>
<evidence type="ECO:0000256" key="6">
    <source>
        <dbReference type="ARBA" id="ARBA00022723"/>
    </source>
</evidence>
<dbReference type="SUPFAM" id="SSF64167">
    <property type="entry name" value="SurE-like"/>
    <property type="match status" value="1"/>
</dbReference>
<comment type="cofactor">
    <cofactor evidence="2">
        <name>Mg(2+)</name>
        <dbReference type="ChEBI" id="CHEBI:18420"/>
    </cofactor>
</comment>
<evidence type="ECO:0000256" key="4">
    <source>
        <dbReference type="ARBA" id="ARBA00011062"/>
    </source>
</evidence>
<evidence type="ECO:0000256" key="3">
    <source>
        <dbReference type="ARBA" id="ARBA00004496"/>
    </source>
</evidence>
<dbReference type="GO" id="GO:0008254">
    <property type="term" value="F:3'-nucleotidase activity"/>
    <property type="evidence" value="ECO:0007669"/>
    <property type="project" value="TreeGrafter"/>
</dbReference>
<keyword evidence="7 9" id="KW-0547">Nucleotide-binding</keyword>
<dbReference type="GO" id="GO:0000166">
    <property type="term" value="F:nucleotide binding"/>
    <property type="evidence" value="ECO:0007669"/>
    <property type="project" value="UniProtKB-KW"/>
</dbReference>
<dbReference type="EMBL" id="BMJQ01000004">
    <property type="protein sequence ID" value="GGF13730.1"/>
    <property type="molecule type" value="Genomic_DNA"/>
</dbReference>
<dbReference type="GO" id="GO:0046872">
    <property type="term" value="F:metal ion binding"/>
    <property type="evidence" value="ECO:0007669"/>
    <property type="project" value="UniProtKB-UniRule"/>
</dbReference>
<comment type="cofactor">
    <cofactor evidence="9">
        <name>a divalent metal cation</name>
        <dbReference type="ChEBI" id="CHEBI:60240"/>
    </cofactor>
    <text evidence="9">Binds 1 divalent metal cation per subunit.</text>
</comment>
<dbReference type="HAMAP" id="MF_00060">
    <property type="entry name" value="SurE"/>
    <property type="match status" value="1"/>
</dbReference>
<dbReference type="Proteomes" id="UP000646365">
    <property type="component" value="Unassembled WGS sequence"/>
</dbReference>
<evidence type="ECO:0000256" key="9">
    <source>
        <dbReference type="HAMAP-Rule" id="MF_00060"/>
    </source>
</evidence>
<evidence type="ECO:0000256" key="5">
    <source>
        <dbReference type="ARBA" id="ARBA00022490"/>
    </source>
</evidence>